<protein>
    <recommendedName>
        <fullName evidence="8">Tellurium resistance protein</fullName>
    </recommendedName>
</protein>
<accession>A0ABQ1KUB3</accession>
<dbReference type="InterPro" id="IPR004695">
    <property type="entry name" value="SLAC1/Mae1/Ssu1/TehA"/>
</dbReference>
<evidence type="ECO:0000256" key="1">
    <source>
        <dbReference type="ARBA" id="ARBA00004141"/>
    </source>
</evidence>
<dbReference type="InterPro" id="IPR038665">
    <property type="entry name" value="Voltage-dep_anion_channel_sf"/>
</dbReference>
<dbReference type="EMBL" id="BMFC01000008">
    <property type="protein sequence ID" value="GGC10654.1"/>
    <property type="molecule type" value="Genomic_DNA"/>
</dbReference>
<evidence type="ECO:0000256" key="5">
    <source>
        <dbReference type="SAM" id="Phobius"/>
    </source>
</evidence>
<gene>
    <name evidence="6" type="ORF">GCM10011363_29160</name>
</gene>
<feature type="transmembrane region" description="Helical" evidence="5">
    <location>
        <begin position="151"/>
        <end position="170"/>
    </location>
</feature>
<dbReference type="PANTHER" id="PTHR37955">
    <property type="entry name" value="TELLURITE RESISTANCE PROTEIN TEHA"/>
    <property type="match status" value="1"/>
</dbReference>
<feature type="transmembrane region" description="Helical" evidence="5">
    <location>
        <begin position="126"/>
        <end position="145"/>
    </location>
</feature>
<comment type="caution">
    <text evidence="6">The sequence shown here is derived from an EMBL/GenBank/DDBJ whole genome shotgun (WGS) entry which is preliminary data.</text>
</comment>
<dbReference type="CDD" id="cd09322">
    <property type="entry name" value="TDT_TehA_like"/>
    <property type="match status" value="1"/>
</dbReference>
<keyword evidence="7" id="KW-1185">Reference proteome</keyword>
<keyword evidence="3 5" id="KW-1133">Transmembrane helix</keyword>
<feature type="transmembrane region" description="Helical" evidence="5">
    <location>
        <begin position="94"/>
        <end position="114"/>
    </location>
</feature>
<reference evidence="7" key="1">
    <citation type="journal article" date="2019" name="Int. J. Syst. Evol. Microbiol.">
        <title>The Global Catalogue of Microorganisms (GCM) 10K type strain sequencing project: providing services to taxonomists for standard genome sequencing and annotation.</title>
        <authorList>
            <consortium name="The Broad Institute Genomics Platform"/>
            <consortium name="The Broad Institute Genome Sequencing Center for Infectious Disease"/>
            <person name="Wu L."/>
            <person name="Ma J."/>
        </authorList>
    </citation>
    <scope>NUCLEOTIDE SEQUENCE [LARGE SCALE GENOMIC DNA]</scope>
    <source>
        <strain evidence="7">CGMCC 1.12478</strain>
    </source>
</reference>
<feature type="transmembrane region" description="Helical" evidence="5">
    <location>
        <begin position="70"/>
        <end position="88"/>
    </location>
</feature>
<evidence type="ECO:0000256" key="4">
    <source>
        <dbReference type="ARBA" id="ARBA00023136"/>
    </source>
</evidence>
<evidence type="ECO:0000313" key="6">
    <source>
        <dbReference type="EMBL" id="GGC10654.1"/>
    </source>
</evidence>
<dbReference type="InterPro" id="IPR052951">
    <property type="entry name" value="Tellurite_res_ion_channel"/>
</dbReference>
<comment type="subcellular location">
    <subcellularLocation>
        <location evidence="1">Membrane</location>
        <topology evidence="1">Multi-pass membrane protein</topology>
    </subcellularLocation>
</comment>
<feature type="transmembrane region" description="Helical" evidence="5">
    <location>
        <begin position="205"/>
        <end position="229"/>
    </location>
</feature>
<keyword evidence="4 5" id="KW-0472">Membrane</keyword>
<feature type="transmembrane region" description="Helical" evidence="5">
    <location>
        <begin position="12"/>
        <end position="31"/>
    </location>
</feature>
<dbReference type="Gene3D" id="1.50.10.150">
    <property type="entry name" value="Voltage-dependent anion channel"/>
    <property type="match status" value="1"/>
</dbReference>
<evidence type="ECO:0000256" key="3">
    <source>
        <dbReference type="ARBA" id="ARBA00022989"/>
    </source>
</evidence>
<sequence>MGEDLKTLAGRAGLAVGSLSIFLLAMIAVPYSRSLAIALLLVGLALHTAFALIVIYILRGGQPEGMQPTPSWHVTFVGFIMAATPAAALDMTGLARGLFVAMVPVAVAIWVLSARQLRRATLPPSLRPLLAMHLAPAALFAIVAAATGLQVFATGFAVLTLALLTSFLIAGPWLTATGFSPLWSAFTFPLAASASALLVQDGRKIFEIAGLGVLIGATLVIPLILVLVFRQWITGQLAPISNDKSA</sequence>
<organism evidence="6 7">
    <name type="scientific">Marivita lacus</name>
    <dbReference type="NCBI Taxonomy" id="1323742"/>
    <lineage>
        <taxon>Bacteria</taxon>
        <taxon>Pseudomonadati</taxon>
        <taxon>Pseudomonadota</taxon>
        <taxon>Alphaproteobacteria</taxon>
        <taxon>Rhodobacterales</taxon>
        <taxon>Roseobacteraceae</taxon>
        <taxon>Marivita</taxon>
    </lineage>
</organism>
<evidence type="ECO:0008006" key="8">
    <source>
        <dbReference type="Google" id="ProtNLM"/>
    </source>
</evidence>
<keyword evidence="2 5" id="KW-0812">Transmembrane</keyword>
<feature type="transmembrane region" description="Helical" evidence="5">
    <location>
        <begin position="182"/>
        <end position="199"/>
    </location>
</feature>
<feature type="transmembrane region" description="Helical" evidence="5">
    <location>
        <begin position="37"/>
        <end position="58"/>
    </location>
</feature>
<name>A0ABQ1KUB3_9RHOB</name>
<evidence type="ECO:0000256" key="2">
    <source>
        <dbReference type="ARBA" id="ARBA00022692"/>
    </source>
</evidence>
<proteinExistence type="predicted"/>
<dbReference type="PANTHER" id="PTHR37955:SF1">
    <property type="entry name" value="DEP DOMAIN-CONTAINING PROTEIN"/>
    <property type="match status" value="1"/>
</dbReference>
<dbReference type="Pfam" id="PF03595">
    <property type="entry name" value="SLAC1"/>
    <property type="match status" value="1"/>
</dbReference>
<evidence type="ECO:0000313" key="7">
    <source>
        <dbReference type="Proteomes" id="UP000645462"/>
    </source>
</evidence>
<dbReference type="Proteomes" id="UP000645462">
    <property type="component" value="Unassembled WGS sequence"/>
</dbReference>